<dbReference type="HOGENOM" id="CLU_2404240_0_0_1"/>
<evidence type="ECO:0000313" key="3">
    <source>
        <dbReference type="Proteomes" id="UP000011713"/>
    </source>
</evidence>
<dbReference type="Proteomes" id="UP000011713">
    <property type="component" value="Unassembled WGS sequence"/>
</dbReference>
<accession>M4C437</accession>
<dbReference type="AlphaFoldDB" id="M4C437"/>
<evidence type="ECO:0000313" key="2">
    <source>
        <dbReference type="EnsemblProtists" id="HpaP813855"/>
    </source>
</evidence>
<dbReference type="InParanoid" id="M4C437"/>
<name>M4C437_HYAAE</name>
<dbReference type="EMBL" id="JH598198">
    <property type="status" value="NOT_ANNOTATED_CDS"/>
    <property type="molecule type" value="Genomic_DNA"/>
</dbReference>
<dbReference type="VEuPathDB" id="FungiDB:HpaG813855"/>
<organism evidence="2 3">
    <name type="scientific">Hyaloperonospora arabidopsidis (strain Emoy2)</name>
    <name type="common">Downy mildew agent</name>
    <name type="synonym">Peronospora arabidopsidis</name>
    <dbReference type="NCBI Taxonomy" id="559515"/>
    <lineage>
        <taxon>Eukaryota</taxon>
        <taxon>Sar</taxon>
        <taxon>Stramenopiles</taxon>
        <taxon>Oomycota</taxon>
        <taxon>Peronosporomycetes</taxon>
        <taxon>Peronosporales</taxon>
        <taxon>Peronosporaceae</taxon>
        <taxon>Hyaloperonospora</taxon>
    </lineage>
</organism>
<protein>
    <recommendedName>
        <fullName evidence="4">RxLR effector candidate protein</fullName>
    </recommendedName>
</protein>
<evidence type="ECO:0000256" key="1">
    <source>
        <dbReference type="SAM" id="SignalP"/>
    </source>
</evidence>
<feature type="chain" id="PRO_5004049716" description="RxLR effector candidate protein" evidence="1">
    <location>
        <begin position="23"/>
        <end position="93"/>
    </location>
</feature>
<keyword evidence="3" id="KW-1185">Reference proteome</keyword>
<keyword evidence="1" id="KW-0732">Signal</keyword>
<feature type="signal peptide" evidence="1">
    <location>
        <begin position="1"/>
        <end position="22"/>
    </location>
</feature>
<evidence type="ECO:0008006" key="4">
    <source>
        <dbReference type="Google" id="ProtNLM"/>
    </source>
</evidence>
<reference evidence="2" key="2">
    <citation type="submission" date="2015-06" db="UniProtKB">
        <authorList>
            <consortium name="EnsemblProtists"/>
        </authorList>
    </citation>
    <scope>IDENTIFICATION</scope>
    <source>
        <strain evidence="2">Emoy2</strain>
    </source>
</reference>
<proteinExistence type="predicted"/>
<sequence>MRSALLTLYSILMFILISAGWSKNNARGHPIYYFSMGDPEETQDPAVMDLSLLRCISDLKRLGLSGLRAWLRSSINYEQNMQIIKVFCMVYTR</sequence>
<reference evidence="3" key="1">
    <citation type="journal article" date="2010" name="Science">
        <title>Signatures of adaptation to obligate biotrophy in the Hyaloperonospora arabidopsidis genome.</title>
        <authorList>
            <person name="Baxter L."/>
            <person name="Tripathy S."/>
            <person name="Ishaque N."/>
            <person name="Boot N."/>
            <person name="Cabral A."/>
            <person name="Kemen E."/>
            <person name="Thines M."/>
            <person name="Ah-Fong A."/>
            <person name="Anderson R."/>
            <person name="Badejoko W."/>
            <person name="Bittner-Eddy P."/>
            <person name="Boore J.L."/>
            <person name="Chibucos M.C."/>
            <person name="Coates M."/>
            <person name="Dehal P."/>
            <person name="Delehaunty K."/>
            <person name="Dong S."/>
            <person name="Downton P."/>
            <person name="Dumas B."/>
            <person name="Fabro G."/>
            <person name="Fronick C."/>
            <person name="Fuerstenberg S.I."/>
            <person name="Fulton L."/>
            <person name="Gaulin E."/>
            <person name="Govers F."/>
            <person name="Hughes L."/>
            <person name="Humphray S."/>
            <person name="Jiang R.H."/>
            <person name="Judelson H."/>
            <person name="Kamoun S."/>
            <person name="Kyung K."/>
            <person name="Meijer H."/>
            <person name="Minx P."/>
            <person name="Morris P."/>
            <person name="Nelson J."/>
            <person name="Phuntumart V."/>
            <person name="Qutob D."/>
            <person name="Rehmany A."/>
            <person name="Rougon-Cardoso A."/>
            <person name="Ryden P."/>
            <person name="Torto-Alalibo T."/>
            <person name="Studholme D."/>
            <person name="Wang Y."/>
            <person name="Win J."/>
            <person name="Wood J."/>
            <person name="Clifton S.W."/>
            <person name="Rogers J."/>
            <person name="Van den Ackerveken G."/>
            <person name="Jones J.D."/>
            <person name="McDowell J.M."/>
            <person name="Beynon J."/>
            <person name="Tyler B.M."/>
        </authorList>
    </citation>
    <scope>NUCLEOTIDE SEQUENCE [LARGE SCALE GENOMIC DNA]</scope>
    <source>
        <strain evidence="3">Emoy2</strain>
    </source>
</reference>
<dbReference type="EnsemblProtists" id="HpaT813855">
    <property type="protein sequence ID" value="HpaP813855"/>
    <property type="gene ID" value="HpaG813855"/>
</dbReference>